<feature type="transmembrane region" description="Helical" evidence="4">
    <location>
        <begin position="349"/>
        <end position="368"/>
    </location>
</feature>
<dbReference type="KEGG" id="goe:100900480"/>
<keyword evidence="3 4" id="KW-0472">Membrane</keyword>
<dbReference type="Proteomes" id="UP000694867">
    <property type="component" value="Unplaced"/>
</dbReference>
<name>A0AAJ6QPY1_9ACAR</name>
<protein>
    <submittedName>
        <fullName evidence="6">Uncharacterized protein LOC100900480</fullName>
    </submittedName>
</protein>
<dbReference type="AlphaFoldDB" id="A0AAJ6QPY1"/>
<feature type="transmembrane region" description="Helical" evidence="4">
    <location>
        <begin position="98"/>
        <end position="116"/>
    </location>
</feature>
<sequence length="418" mass="45968">MHGPPERSYLDYWHSCNQLINIFAVGLTWAIFATVNLLSSKRDVLAAVGSAQLIGALVGSTAGEKAYRSFNDQKVLIVATLIYATSAAQIPVFSKLWALRTMGFVSGVAAGITVVGSQTRLIRTWRRLSAAALQAFVAAFGIGVALGPILSRYLQKLLTVELNVPREDADLWIPSATPGVIFILALLSMVGAWKADSVGINESRRHLSNRARKRKVDGNILMTLLFFYILILAHTVNTYGNSLWVSVNKNILLIILEMARSLDLEFTFWTILLMGQVVGISFTIFMKTPRLLYWSHVMTLMASGLMLAVEPSKGTIRLGTLLIGLGSSTLYGAAIGFCFQFLEVRHSHVSVVSSAIFVGVIYSSYSMPLVVDGLPMLLPWYTGVGNLLHFMLLLNLFLCMQGREPARGKRKPTAFEKF</sequence>
<feature type="transmembrane region" description="Helical" evidence="4">
    <location>
        <begin position="20"/>
        <end position="38"/>
    </location>
</feature>
<proteinExistence type="predicted"/>
<dbReference type="SUPFAM" id="SSF103473">
    <property type="entry name" value="MFS general substrate transporter"/>
    <property type="match status" value="1"/>
</dbReference>
<evidence type="ECO:0000256" key="4">
    <source>
        <dbReference type="SAM" id="Phobius"/>
    </source>
</evidence>
<dbReference type="PANTHER" id="PTHR23121">
    <property type="entry name" value="SODIUM-DEPENDENT GLUCOSE TRANSPORTER 1"/>
    <property type="match status" value="1"/>
</dbReference>
<feature type="transmembrane region" description="Helical" evidence="4">
    <location>
        <begin position="266"/>
        <end position="284"/>
    </location>
</feature>
<feature type="transmembrane region" description="Helical" evidence="4">
    <location>
        <begin position="321"/>
        <end position="342"/>
    </location>
</feature>
<evidence type="ECO:0000256" key="2">
    <source>
        <dbReference type="ARBA" id="ARBA00022989"/>
    </source>
</evidence>
<feature type="transmembrane region" description="Helical" evidence="4">
    <location>
        <begin position="171"/>
        <end position="195"/>
    </location>
</feature>
<dbReference type="GeneID" id="100900480"/>
<dbReference type="PANTHER" id="PTHR23121:SF9">
    <property type="entry name" value="SODIUM-DEPENDENT GLUCOSE TRANSPORTER 1"/>
    <property type="match status" value="1"/>
</dbReference>
<evidence type="ECO:0000256" key="1">
    <source>
        <dbReference type="ARBA" id="ARBA00022692"/>
    </source>
</evidence>
<keyword evidence="5" id="KW-1185">Reference proteome</keyword>
<evidence type="ECO:0000256" key="3">
    <source>
        <dbReference type="ARBA" id="ARBA00023136"/>
    </source>
</evidence>
<accession>A0AAJ6QPY1</accession>
<dbReference type="InterPro" id="IPR036259">
    <property type="entry name" value="MFS_trans_sf"/>
</dbReference>
<dbReference type="Gene3D" id="1.20.1250.20">
    <property type="entry name" value="MFS general substrate transporter like domains"/>
    <property type="match status" value="1"/>
</dbReference>
<feature type="transmembrane region" description="Helical" evidence="4">
    <location>
        <begin position="380"/>
        <end position="400"/>
    </location>
</feature>
<gene>
    <name evidence="6" type="primary">LOC100900480</name>
</gene>
<evidence type="ECO:0000313" key="5">
    <source>
        <dbReference type="Proteomes" id="UP000694867"/>
    </source>
</evidence>
<dbReference type="RefSeq" id="XP_003739943.1">
    <property type="nucleotide sequence ID" value="XM_003739895.1"/>
</dbReference>
<feature type="transmembrane region" description="Helical" evidence="4">
    <location>
        <begin position="216"/>
        <end position="236"/>
    </location>
</feature>
<feature type="transmembrane region" description="Helical" evidence="4">
    <location>
        <begin position="128"/>
        <end position="151"/>
    </location>
</feature>
<keyword evidence="2 4" id="KW-1133">Transmembrane helix</keyword>
<organism evidence="5 6">
    <name type="scientific">Galendromus occidentalis</name>
    <name type="common">western predatory mite</name>
    <dbReference type="NCBI Taxonomy" id="34638"/>
    <lineage>
        <taxon>Eukaryota</taxon>
        <taxon>Metazoa</taxon>
        <taxon>Ecdysozoa</taxon>
        <taxon>Arthropoda</taxon>
        <taxon>Chelicerata</taxon>
        <taxon>Arachnida</taxon>
        <taxon>Acari</taxon>
        <taxon>Parasitiformes</taxon>
        <taxon>Mesostigmata</taxon>
        <taxon>Gamasina</taxon>
        <taxon>Phytoseioidea</taxon>
        <taxon>Phytoseiidae</taxon>
        <taxon>Typhlodrominae</taxon>
        <taxon>Galendromus</taxon>
    </lineage>
</organism>
<reference evidence="6" key="1">
    <citation type="submission" date="2025-08" db="UniProtKB">
        <authorList>
            <consortium name="RefSeq"/>
        </authorList>
    </citation>
    <scope>IDENTIFICATION</scope>
</reference>
<evidence type="ECO:0000313" key="6">
    <source>
        <dbReference type="RefSeq" id="XP_003739943.1"/>
    </source>
</evidence>
<keyword evidence="1 4" id="KW-0812">Transmembrane</keyword>
<feature type="transmembrane region" description="Helical" evidence="4">
    <location>
        <begin position="291"/>
        <end position="309"/>
    </location>
</feature>
<feature type="transmembrane region" description="Helical" evidence="4">
    <location>
        <begin position="75"/>
        <end position="92"/>
    </location>
</feature>